<dbReference type="GO" id="GO:0003677">
    <property type="term" value="F:DNA binding"/>
    <property type="evidence" value="ECO:0007669"/>
    <property type="project" value="InterPro"/>
</dbReference>
<comment type="caution">
    <text evidence="2">The sequence shown here is derived from an EMBL/GenBank/DDBJ whole genome shotgun (WGS) entry which is preliminary data.</text>
</comment>
<name>A0A150WPA2_BDEBC</name>
<evidence type="ECO:0000313" key="2">
    <source>
        <dbReference type="EMBL" id="KYG66218.1"/>
    </source>
</evidence>
<organism evidence="2 3">
    <name type="scientific">Bdellovibrio bacteriovorus</name>
    <dbReference type="NCBI Taxonomy" id="959"/>
    <lineage>
        <taxon>Bacteria</taxon>
        <taxon>Pseudomonadati</taxon>
        <taxon>Bdellovibrionota</taxon>
        <taxon>Bdellovibrionia</taxon>
        <taxon>Bdellovibrionales</taxon>
        <taxon>Pseudobdellovibrionaceae</taxon>
        <taxon>Bdellovibrio</taxon>
    </lineage>
</organism>
<dbReference type="PROSITE" id="PS50943">
    <property type="entry name" value="HTH_CROC1"/>
    <property type="match status" value="1"/>
</dbReference>
<accession>A0A150WPA2</accession>
<evidence type="ECO:0000313" key="3">
    <source>
        <dbReference type="Proteomes" id="UP000075320"/>
    </source>
</evidence>
<dbReference type="AlphaFoldDB" id="A0A150WPA2"/>
<sequence>MIHSILKDQNPYFRAYFGRYLKQKRQSLNLTGKAIALKCKIPESSYRRLEQGRAKIKIESLEVLFPILRLDLVEIFEISQIAKVACANEIAKELSENYPI</sequence>
<feature type="domain" description="HTH cro/C1-type" evidence="1">
    <location>
        <begin position="21"/>
        <end position="75"/>
    </location>
</feature>
<dbReference type="SMART" id="SM00530">
    <property type="entry name" value="HTH_XRE"/>
    <property type="match status" value="1"/>
</dbReference>
<dbReference type="CDD" id="cd00093">
    <property type="entry name" value="HTH_XRE"/>
    <property type="match status" value="1"/>
</dbReference>
<dbReference type="InterPro" id="IPR010982">
    <property type="entry name" value="Lambda_DNA-bd_dom_sf"/>
</dbReference>
<dbReference type="InterPro" id="IPR001387">
    <property type="entry name" value="Cro/C1-type_HTH"/>
</dbReference>
<dbReference type="Proteomes" id="UP000075320">
    <property type="component" value="Unassembled WGS sequence"/>
</dbReference>
<dbReference type="Pfam" id="PF13560">
    <property type="entry name" value="HTH_31"/>
    <property type="match status" value="1"/>
</dbReference>
<dbReference type="RefSeq" id="WP_061833784.1">
    <property type="nucleotide sequence ID" value="NZ_LUKE01000001.1"/>
</dbReference>
<keyword evidence="3" id="KW-1185">Reference proteome</keyword>
<evidence type="ECO:0000259" key="1">
    <source>
        <dbReference type="PROSITE" id="PS50943"/>
    </source>
</evidence>
<dbReference type="EMBL" id="LUKE01000001">
    <property type="protein sequence ID" value="KYG66218.1"/>
    <property type="molecule type" value="Genomic_DNA"/>
</dbReference>
<gene>
    <name evidence="2" type="ORF">AZI86_03920</name>
</gene>
<dbReference type="SUPFAM" id="SSF47413">
    <property type="entry name" value="lambda repressor-like DNA-binding domains"/>
    <property type="match status" value="1"/>
</dbReference>
<dbReference type="Gene3D" id="1.10.260.40">
    <property type="entry name" value="lambda repressor-like DNA-binding domains"/>
    <property type="match status" value="1"/>
</dbReference>
<proteinExistence type="predicted"/>
<protein>
    <recommendedName>
        <fullName evidence="1">HTH cro/C1-type domain-containing protein</fullName>
    </recommendedName>
</protein>
<reference evidence="2 3" key="1">
    <citation type="submission" date="2016-03" db="EMBL/GenBank/DDBJ databases">
        <authorList>
            <person name="Ploux O."/>
        </authorList>
    </citation>
    <scope>NUCLEOTIDE SEQUENCE [LARGE SCALE GENOMIC DNA]</scope>
    <source>
        <strain evidence="2 3">R0</strain>
    </source>
</reference>